<evidence type="ECO:0000256" key="2">
    <source>
        <dbReference type="SAM" id="MobiDB-lite"/>
    </source>
</evidence>
<proteinExistence type="inferred from homology"/>
<dbReference type="Proteomes" id="UP000252355">
    <property type="component" value="Unassembled WGS sequence"/>
</dbReference>
<dbReference type="InterPro" id="IPR016772">
    <property type="entry name" value="UCP020408"/>
</dbReference>
<evidence type="ECO:0000256" key="1">
    <source>
        <dbReference type="ARBA" id="ARBA00007189"/>
    </source>
</evidence>
<accession>A0A367ZRN0</accession>
<dbReference type="PANTHER" id="PTHR23159:SF60">
    <property type="entry name" value="SPINDLE ASSEMBLY ABNORMAL PROTEIN 4"/>
    <property type="match status" value="1"/>
</dbReference>
<dbReference type="Pfam" id="PF10087">
    <property type="entry name" value="DUF2325"/>
    <property type="match status" value="1"/>
</dbReference>
<organism evidence="3 4">
    <name type="scientific">Candidatus Ozemobacter sibiricus</name>
    <dbReference type="NCBI Taxonomy" id="2268124"/>
    <lineage>
        <taxon>Bacteria</taxon>
        <taxon>Candidatus Ozemobacteria</taxon>
        <taxon>Candidatus Ozemobacterales</taxon>
        <taxon>Candidatus Ozemobacteraceae</taxon>
        <taxon>Candidatus Ozemobacter</taxon>
    </lineage>
</organism>
<protein>
    <recommendedName>
        <fullName evidence="5">DUF2325 domain-containing protein</fullName>
    </recommendedName>
</protein>
<comment type="caution">
    <text evidence="3">The sequence shown here is derived from an EMBL/GenBank/DDBJ whole genome shotgun (WGS) entry which is preliminary data.</text>
</comment>
<gene>
    <name evidence="3" type="ORF">OZSIB_3013</name>
</gene>
<name>A0A367ZRN0_9BACT</name>
<feature type="region of interest" description="Disordered" evidence="2">
    <location>
        <begin position="412"/>
        <end position="466"/>
    </location>
</feature>
<feature type="region of interest" description="Disordered" evidence="2">
    <location>
        <begin position="144"/>
        <end position="176"/>
    </location>
</feature>
<evidence type="ECO:0008006" key="5">
    <source>
        <dbReference type="Google" id="ProtNLM"/>
    </source>
</evidence>
<feature type="region of interest" description="Disordered" evidence="2">
    <location>
        <begin position="247"/>
        <end position="294"/>
    </location>
</feature>
<comment type="similarity">
    <text evidence="1">Belongs to the UPF0751 family.</text>
</comment>
<reference evidence="3 4" key="1">
    <citation type="submission" date="2018-05" db="EMBL/GenBank/DDBJ databases">
        <title>A metagenomic window into the 2 km-deep terrestrial subsurface aquifer revealed taxonomically and functionally diverse microbial community comprising novel uncultured bacterial lineages.</title>
        <authorList>
            <person name="Kadnikov V.V."/>
            <person name="Mardanov A.V."/>
            <person name="Beletsky A.V."/>
            <person name="Banks D."/>
            <person name="Pimenov N.V."/>
            <person name="Frank Y.A."/>
            <person name="Karnachuk O.V."/>
            <person name="Ravin N.V."/>
        </authorList>
    </citation>
    <scope>NUCLEOTIDE SEQUENCE [LARGE SCALE GENOMIC DNA]</scope>
    <source>
        <strain evidence="3">BY5</strain>
    </source>
</reference>
<dbReference type="EMBL" id="QOQW01000005">
    <property type="protein sequence ID" value="RCK80700.1"/>
    <property type="molecule type" value="Genomic_DNA"/>
</dbReference>
<dbReference type="PANTHER" id="PTHR23159">
    <property type="entry name" value="CENTROSOMAL PROTEIN 2"/>
    <property type="match status" value="1"/>
</dbReference>
<evidence type="ECO:0000313" key="4">
    <source>
        <dbReference type="Proteomes" id="UP000252355"/>
    </source>
</evidence>
<sequence>MADPYWDPIFARLQNDLDLLRLMAADLDDAVLLGCLGPNPSLQKQLGPFVKGRRVTNRPAFLEGLRRAAARDEALRQILFFSWITSNAATMKFPTVPADEAALARLRAGEFGPPAKIAILARIDPRPAAVALLNRFLDEGRAPAATDVSSGSLAQPPTDHEGPPSPKAEPASAAADARLADLERRLREALEEAKTLRRRLKEVEAERHTLQQRASQQGAELARRQEELANAVTTAARWQAEVERLTTAARAARPASEGHPTGPVPVHLEPAGPPPKRGEPPASSGGDREREELRRRVASLEEAVNRRAAAIERLEHDLAEARERAAHREEQTEQIERLQQRVAEQAAELRAWRQGILGRVVARTREGGRGGVVCLVELPGGGLVRVPERRFQPCPPLEGEWVVVGRMGGAGELRTDRAPLPGRQLPRERLGTDGQAEQALPGDGSSRPSQLDQASEAVVESGAAPASEIQDQGVAALRSIDPNVPTPASSDGSDFVSLNWGWTLEANQRIERIGILVRREGEWFLEGDEETWPVAVSLDQADEGRPAVGIWLPALGERPAAVRAVRWLSTREVPPPQTFASWSTLERFWRLLPFAPEEMARFLRETGVACTIQSDGVSFERDVRAVLGGLRGRLPLGHVCERPACRETARGRPGFWRAAGPDDRCDVCGAVDGGAEPAPAEIYDFGGLRVVIVGGDAVGARYVEALASHRLQVEWHSGFAGLGPLREGLGGAAAVVIVLRQVSHTVVRELLLVAQAAGVPVLFSPVRGVSGVLRVLVEFLRPTRC</sequence>
<dbReference type="AlphaFoldDB" id="A0A367ZRN0"/>
<evidence type="ECO:0000313" key="3">
    <source>
        <dbReference type="EMBL" id="RCK80700.1"/>
    </source>
</evidence>